<dbReference type="AlphaFoldDB" id="A0A1H4IYY0"/>
<evidence type="ECO:0000259" key="4">
    <source>
        <dbReference type="Pfam" id="PF01229"/>
    </source>
</evidence>
<dbReference type="PANTHER" id="PTHR12631">
    <property type="entry name" value="ALPHA-L-IDURONIDASE"/>
    <property type="match status" value="1"/>
</dbReference>
<dbReference type="EMBL" id="FNSD01000001">
    <property type="protein sequence ID" value="SEB39259.1"/>
    <property type="molecule type" value="Genomic_DNA"/>
</dbReference>
<comment type="similarity">
    <text evidence="1">Belongs to the glycosyl hydrolase 39 family.</text>
</comment>
<keyword evidence="3" id="KW-0326">Glycosidase</keyword>
<sequence length="385" mass="43473">MCLLAPSAGGQKPLPEEYFGMHIHNAATGTPWPDTPFRSWMLWDAGVAWPDLEPRYSEWHFERLDQYVTLAQQHHVHILLTLGLTPAWATARPKEKSDYQPGNAAEPSNMQWWRDYVRAVATRYKGRIEAYEIWNEPNRKDAFSGTVPQLVMMTREAYGIIKKVDPGALVVSASATASNGIDWFNQYLALGAGRYVDAVGYHLYVNPLPPEEMLPLGEAVRHAMKMHGIGNKPLWDTETGWAKPKVFQSQEEKAAFVSRTLIVNWPMGVQRLYWYAWDNHQWVTLEMVTAETQAPTSAARAYATTRFWMLGASMKPCKAQLGGTWTCALNRPEGRSWIVWNVNSLMFFNIPAEWHVRTVTDLQGTTRPVAGASVSIGISPILLRG</sequence>
<dbReference type="InterPro" id="IPR049166">
    <property type="entry name" value="GH39_cat"/>
</dbReference>
<name>A0A1H4IYY0_9BACT</name>
<feature type="domain" description="Glycosyl hydrolases family 39 N-terminal catalytic" evidence="4">
    <location>
        <begin position="59"/>
        <end position="262"/>
    </location>
</feature>
<gene>
    <name evidence="5" type="ORF">SAMN05443244_0221</name>
</gene>
<evidence type="ECO:0000313" key="5">
    <source>
        <dbReference type="EMBL" id="SEB39259.1"/>
    </source>
</evidence>
<organism evidence="5 6">
    <name type="scientific">Terriglobus roseus</name>
    <dbReference type="NCBI Taxonomy" id="392734"/>
    <lineage>
        <taxon>Bacteria</taxon>
        <taxon>Pseudomonadati</taxon>
        <taxon>Acidobacteriota</taxon>
        <taxon>Terriglobia</taxon>
        <taxon>Terriglobales</taxon>
        <taxon>Acidobacteriaceae</taxon>
        <taxon>Terriglobus</taxon>
    </lineage>
</organism>
<dbReference type="InterPro" id="IPR051923">
    <property type="entry name" value="Glycosyl_Hydrolase_39"/>
</dbReference>
<evidence type="ECO:0000256" key="1">
    <source>
        <dbReference type="ARBA" id="ARBA00008875"/>
    </source>
</evidence>
<dbReference type="Pfam" id="PF01229">
    <property type="entry name" value="Glyco_hydro_39"/>
    <property type="match status" value="1"/>
</dbReference>
<keyword evidence="2 5" id="KW-0378">Hydrolase</keyword>
<proteinExistence type="inferred from homology"/>
<dbReference type="InterPro" id="IPR017853">
    <property type="entry name" value="GH"/>
</dbReference>
<protein>
    <submittedName>
        <fullName evidence="5">Cellulase (Glycosyl hydrolase family 5)</fullName>
    </submittedName>
</protein>
<dbReference type="SUPFAM" id="SSF51445">
    <property type="entry name" value="(Trans)glycosidases"/>
    <property type="match status" value="1"/>
</dbReference>
<reference evidence="5 6" key="1">
    <citation type="submission" date="2016-10" db="EMBL/GenBank/DDBJ databases">
        <authorList>
            <person name="de Groot N.N."/>
        </authorList>
    </citation>
    <scope>NUCLEOTIDE SEQUENCE [LARGE SCALE GENOMIC DNA]</scope>
    <source>
        <strain evidence="5 6">AB35.6</strain>
    </source>
</reference>
<dbReference type="GO" id="GO:0004553">
    <property type="term" value="F:hydrolase activity, hydrolyzing O-glycosyl compounds"/>
    <property type="evidence" value="ECO:0007669"/>
    <property type="project" value="TreeGrafter"/>
</dbReference>
<dbReference type="PANTHER" id="PTHR12631:SF10">
    <property type="entry name" value="BETA-XYLOSIDASE-LIKE PROTEIN-RELATED"/>
    <property type="match status" value="1"/>
</dbReference>
<dbReference type="Proteomes" id="UP000182409">
    <property type="component" value="Unassembled WGS sequence"/>
</dbReference>
<evidence type="ECO:0000256" key="2">
    <source>
        <dbReference type="ARBA" id="ARBA00022801"/>
    </source>
</evidence>
<evidence type="ECO:0000313" key="6">
    <source>
        <dbReference type="Proteomes" id="UP000182409"/>
    </source>
</evidence>
<evidence type="ECO:0000256" key="3">
    <source>
        <dbReference type="ARBA" id="ARBA00023295"/>
    </source>
</evidence>
<dbReference type="Gene3D" id="3.20.20.80">
    <property type="entry name" value="Glycosidases"/>
    <property type="match status" value="1"/>
</dbReference>
<accession>A0A1H4IYY0</accession>